<feature type="transmembrane region" description="Helical" evidence="5">
    <location>
        <begin position="317"/>
        <end position="337"/>
    </location>
</feature>
<feature type="transmembrane region" description="Helical" evidence="5">
    <location>
        <begin position="107"/>
        <end position="133"/>
    </location>
</feature>
<keyword evidence="9" id="KW-1185">Reference proteome</keyword>
<proteinExistence type="predicted"/>
<sequence length="533" mass="58770">MESIFEDRRKWAVLMATIWIQAISGTNFDFSAYSSNLKSVLEISQIQLNYLAVASDMGKVLGWSSGIALLYFPLWSVLLTAAGMGLIGYFVQWLIISGVIHLHYITVSLLCLLSGCSICWFNTVCFVLCIRNFPTNKSLALSLSVSFNGLSAALYTLMANALSSTGQSIYLLLNAIVPFIVSLFVLVPILLPPSPSSSPNSNLNHGRETKIFHVLFSFAFLTGVYLLFLNSIFYEYITARLFLVGAVVLLSTPLFAPIMISSKKSDGGGRYNDSIDDDTNQLHHELLIDKQNTDHRELLILGEEHSPRDLIRRLDFWLYYLSYFCGATVALVYGNNIGQIMQSLGRETYLNRILGVYSAFSFFGRLLSSIPDFLHGSVFLARTGWITIALIPMPLAFFLLAEASNNMWILVAGTALIGLSSGFIFATAVSVTSQLFGPNSIGLNHNILITNIPIGSLVYGLLAALLYDSSSGNQSFKRLIAGYGDGVVICMGKECYATTFIAWGCITLVGLMSSTALFFRTRLMYKLVEIDRD</sequence>
<comment type="subcellular location">
    <subcellularLocation>
        <location evidence="1">Membrane</location>
        <topology evidence="1">Multi-pass membrane protein</topology>
    </subcellularLocation>
</comment>
<keyword evidence="3 5" id="KW-1133">Transmembrane helix</keyword>
<evidence type="ECO:0000313" key="9">
    <source>
        <dbReference type="Proteomes" id="UP000036987"/>
    </source>
</evidence>
<dbReference type="PANTHER" id="PTHR21576">
    <property type="entry name" value="UNCHARACTERIZED NODULIN-LIKE PROTEIN"/>
    <property type="match status" value="1"/>
</dbReference>
<dbReference type="AlphaFoldDB" id="A0A0K9Q0P2"/>
<name>A0A0K9Q0P2_ZOSMR</name>
<dbReference type="OMA" id="TESNAMM"/>
<feature type="domain" description="NFD4 C-terminal" evidence="7">
    <location>
        <begin position="304"/>
        <end position="526"/>
    </location>
</feature>
<accession>A0A0K9Q0P2</accession>
<dbReference type="PANTHER" id="PTHR21576:SF7">
    <property type="entry name" value="MAJOR FACILITATOR SUPERFAMILY PROTEIN"/>
    <property type="match status" value="1"/>
</dbReference>
<evidence type="ECO:0000256" key="3">
    <source>
        <dbReference type="ARBA" id="ARBA00022989"/>
    </source>
</evidence>
<dbReference type="InterPro" id="IPR036259">
    <property type="entry name" value="MFS_trans_sf"/>
</dbReference>
<feature type="transmembrane region" description="Helical" evidence="5">
    <location>
        <begin position="379"/>
        <end position="400"/>
    </location>
</feature>
<feature type="domain" description="Nodulin-like" evidence="6">
    <location>
        <begin position="10"/>
        <end position="258"/>
    </location>
</feature>
<feature type="transmembrane region" description="Helical" evidence="5">
    <location>
        <begin position="169"/>
        <end position="191"/>
    </location>
</feature>
<feature type="transmembrane region" description="Helical" evidence="5">
    <location>
        <begin position="70"/>
        <end position="95"/>
    </location>
</feature>
<reference evidence="9" key="1">
    <citation type="journal article" date="2016" name="Nature">
        <title>The genome of the seagrass Zostera marina reveals angiosperm adaptation to the sea.</title>
        <authorList>
            <person name="Olsen J.L."/>
            <person name="Rouze P."/>
            <person name="Verhelst B."/>
            <person name="Lin Y.-C."/>
            <person name="Bayer T."/>
            <person name="Collen J."/>
            <person name="Dattolo E."/>
            <person name="De Paoli E."/>
            <person name="Dittami S."/>
            <person name="Maumus F."/>
            <person name="Michel G."/>
            <person name="Kersting A."/>
            <person name="Lauritano C."/>
            <person name="Lohaus R."/>
            <person name="Toepel M."/>
            <person name="Tonon T."/>
            <person name="Vanneste K."/>
            <person name="Amirebrahimi M."/>
            <person name="Brakel J."/>
            <person name="Bostroem C."/>
            <person name="Chovatia M."/>
            <person name="Grimwood J."/>
            <person name="Jenkins J.W."/>
            <person name="Jueterbock A."/>
            <person name="Mraz A."/>
            <person name="Stam W.T."/>
            <person name="Tice H."/>
            <person name="Bornberg-Bauer E."/>
            <person name="Green P.J."/>
            <person name="Pearson G.A."/>
            <person name="Procaccini G."/>
            <person name="Duarte C.M."/>
            <person name="Schmutz J."/>
            <person name="Reusch T.B.H."/>
            <person name="Van de Peer Y."/>
        </authorList>
    </citation>
    <scope>NUCLEOTIDE SEQUENCE [LARGE SCALE GENOMIC DNA]</scope>
    <source>
        <strain evidence="9">cv. Finnish</strain>
    </source>
</reference>
<evidence type="ECO:0000256" key="4">
    <source>
        <dbReference type="ARBA" id="ARBA00023136"/>
    </source>
</evidence>
<dbReference type="InterPro" id="IPR056555">
    <property type="entry name" value="NFD4_C"/>
</dbReference>
<feature type="transmembrane region" description="Helical" evidence="5">
    <location>
        <begin position="407"/>
        <end position="428"/>
    </location>
</feature>
<dbReference type="Pfam" id="PF06813">
    <property type="entry name" value="Nodulin-like"/>
    <property type="match status" value="1"/>
</dbReference>
<dbReference type="GO" id="GO:0016020">
    <property type="term" value="C:membrane"/>
    <property type="evidence" value="ECO:0000318"/>
    <property type="project" value="GO_Central"/>
</dbReference>
<feature type="transmembrane region" description="Helical" evidence="5">
    <location>
        <begin position="500"/>
        <end position="519"/>
    </location>
</feature>
<dbReference type="EMBL" id="LFYR01000252">
    <property type="protein sequence ID" value="KMZ74719.1"/>
    <property type="molecule type" value="Genomic_DNA"/>
</dbReference>
<keyword evidence="4 5" id="KW-0472">Membrane</keyword>
<dbReference type="OrthoDB" id="410267at2759"/>
<feature type="transmembrane region" description="Helical" evidence="5">
    <location>
        <begin position="241"/>
        <end position="260"/>
    </location>
</feature>
<feature type="transmembrane region" description="Helical" evidence="5">
    <location>
        <begin position="139"/>
        <end position="157"/>
    </location>
</feature>
<feature type="transmembrane region" description="Helical" evidence="5">
    <location>
        <begin position="12"/>
        <end position="33"/>
    </location>
</feature>
<comment type="caution">
    <text evidence="8">The sequence shown here is derived from an EMBL/GenBank/DDBJ whole genome shotgun (WGS) entry which is preliminary data.</text>
</comment>
<feature type="transmembrane region" description="Helical" evidence="5">
    <location>
        <begin position="211"/>
        <end position="229"/>
    </location>
</feature>
<evidence type="ECO:0000259" key="6">
    <source>
        <dbReference type="Pfam" id="PF06813"/>
    </source>
</evidence>
<feature type="transmembrane region" description="Helical" evidence="5">
    <location>
        <begin position="448"/>
        <end position="467"/>
    </location>
</feature>
<evidence type="ECO:0000313" key="8">
    <source>
        <dbReference type="EMBL" id="KMZ74719.1"/>
    </source>
</evidence>
<keyword evidence="2 5" id="KW-0812">Transmembrane</keyword>
<gene>
    <name evidence="8" type="ORF">ZOSMA_123G00670</name>
</gene>
<dbReference type="Gene3D" id="1.20.1250.20">
    <property type="entry name" value="MFS general substrate transporter like domains"/>
    <property type="match status" value="1"/>
</dbReference>
<dbReference type="SUPFAM" id="SSF103473">
    <property type="entry name" value="MFS general substrate transporter"/>
    <property type="match status" value="1"/>
</dbReference>
<feature type="transmembrane region" description="Helical" evidence="5">
    <location>
        <begin position="349"/>
        <end position="367"/>
    </location>
</feature>
<dbReference type="InterPro" id="IPR010658">
    <property type="entry name" value="Nodulin-like"/>
</dbReference>
<protein>
    <submittedName>
        <fullName evidence="8">Nodulin-like / Major Facilitator Superfamily protein</fullName>
    </submittedName>
</protein>
<dbReference type="Proteomes" id="UP000036987">
    <property type="component" value="Unassembled WGS sequence"/>
</dbReference>
<evidence type="ECO:0000256" key="5">
    <source>
        <dbReference type="SAM" id="Phobius"/>
    </source>
</evidence>
<evidence type="ECO:0000256" key="2">
    <source>
        <dbReference type="ARBA" id="ARBA00022692"/>
    </source>
</evidence>
<evidence type="ECO:0000259" key="7">
    <source>
        <dbReference type="Pfam" id="PF23262"/>
    </source>
</evidence>
<dbReference type="Pfam" id="PF23262">
    <property type="entry name" value="NFD4_C"/>
    <property type="match status" value="1"/>
</dbReference>
<evidence type="ECO:0000256" key="1">
    <source>
        <dbReference type="ARBA" id="ARBA00004141"/>
    </source>
</evidence>
<organism evidence="8 9">
    <name type="scientific">Zostera marina</name>
    <name type="common">Eelgrass</name>
    <dbReference type="NCBI Taxonomy" id="29655"/>
    <lineage>
        <taxon>Eukaryota</taxon>
        <taxon>Viridiplantae</taxon>
        <taxon>Streptophyta</taxon>
        <taxon>Embryophyta</taxon>
        <taxon>Tracheophyta</taxon>
        <taxon>Spermatophyta</taxon>
        <taxon>Magnoliopsida</taxon>
        <taxon>Liliopsida</taxon>
        <taxon>Zosteraceae</taxon>
        <taxon>Zostera</taxon>
    </lineage>
</organism>